<evidence type="ECO:0000313" key="8">
    <source>
        <dbReference type="Proteomes" id="UP000652761"/>
    </source>
</evidence>
<reference evidence="7" key="1">
    <citation type="submission" date="2017-07" db="EMBL/GenBank/DDBJ databases">
        <title>Taro Niue Genome Assembly and Annotation.</title>
        <authorList>
            <person name="Atibalentja N."/>
            <person name="Keating K."/>
            <person name="Fields C.J."/>
        </authorList>
    </citation>
    <scope>NUCLEOTIDE SEQUENCE</scope>
    <source>
        <strain evidence="7">Niue_2</strain>
        <tissue evidence="7">Leaf</tissue>
    </source>
</reference>
<feature type="transmembrane region" description="Helical" evidence="6">
    <location>
        <begin position="216"/>
        <end position="237"/>
    </location>
</feature>
<dbReference type="GO" id="GO:0016020">
    <property type="term" value="C:membrane"/>
    <property type="evidence" value="ECO:0007669"/>
    <property type="project" value="UniProtKB-SubCell"/>
</dbReference>
<dbReference type="GO" id="GO:0046872">
    <property type="term" value="F:metal ion binding"/>
    <property type="evidence" value="ECO:0007669"/>
    <property type="project" value="UniProtKB-KW"/>
</dbReference>
<dbReference type="Pfam" id="PF03006">
    <property type="entry name" value="HlyIII"/>
    <property type="match status" value="2"/>
</dbReference>
<feature type="transmembrane region" description="Helical" evidence="6">
    <location>
        <begin position="280"/>
        <end position="301"/>
    </location>
</feature>
<dbReference type="GO" id="GO:0038023">
    <property type="term" value="F:signaling receptor activity"/>
    <property type="evidence" value="ECO:0007669"/>
    <property type="project" value="TreeGrafter"/>
</dbReference>
<dbReference type="GO" id="GO:0009725">
    <property type="term" value="P:response to hormone"/>
    <property type="evidence" value="ECO:0007669"/>
    <property type="project" value="UniProtKB-ARBA"/>
</dbReference>
<keyword evidence="5" id="KW-0862">Zinc</keyword>
<organism evidence="7 8">
    <name type="scientific">Colocasia esculenta</name>
    <name type="common">Wild taro</name>
    <name type="synonym">Arum esculentum</name>
    <dbReference type="NCBI Taxonomy" id="4460"/>
    <lineage>
        <taxon>Eukaryota</taxon>
        <taxon>Viridiplantae</taxon>
        <taxon>Streptophyta</taxon>
        <taxon>Embryophyta</taxon>
        <taxon>Tracheophyta</taxon>
        <taxon>Spermatophyta</taxon>
        <taxon>Magnoliopsida</taxon>
        <taxon>Liliopsida</taxon>
        <taxon>Araceae</taxon>
        <taxon>Aroideae</taxon>
        <taxon>Colocasieae</taxon>
        <taxon>Colocasia</taxon>
    </lineage>
</organism>
<protein>
    <submittedName>
        <fullName evidence="7">Uncharacterized protein</fullName>
    </submittedName>
</protein>
<accession>A0A843V7D9</accession>
<feature type="transmembrane region" description="Helical" evidence="6">
    <location>
        <begin position="88"/>
        <end position="109"/>
    </location>
</feature>
<dbReference type="GO" id="GO:0009744">
    <property type="term" value="P:response to sucrose"/>
    <property type="evidence" value="ECO:0007669"/>
    <property type="project" value="UniProtKB-ARBA"/>
</dbReference>
<feature type="transmembrane region" description="Helical" evidence="6">
    <location>
        <begin position="252"/>
        <end position="271"/>
    </location>
</feature>
<dbReference type="PANTHER" id="PTHR20855">
    <property type="entry name" value="ADIPOR/PROGESTIN RECEPTOR-RELATED"/>
    <property type="match status" value="1"/>
</dbReference>
<feature type="transmembrane region" description="Helical" evidence="6">
    <location>
        <begin position="307"/>
        <end position="326"/>
    </location>
</feature>
<evidence type="ECO:0000256" key="4">
    <source>
        <dbReference type="ARBA" id="ARBA00023136"/>
    </source>
</evidence>
<evidence type="ECO:0000256" key="5">
    <source>
        <dbReference type="PIRSR" id="PIRSR604254-1"/>
    </source>
</evidence>
<feature type="transmembrane region" description="Helical" evidence="6">
    <location>
        <begin position="767"/>
        <end position="789"/>
    </location>
</feature>
<evidence type="ECO:0000256" key="6">
    <source>
        <dbReference type="SAM" id="Phobius"/>
    </source>
</evidence>
<sequence length="838" mass="91552">MVMADVKVSSVAYEKTCCSFRSRGDDTSRALLGEESPEMVKRCELVDYDSLPKFLKHNEFILGYYRSEWSLKEAVLSIFSMHNETLNVWTHFVGFFIFLALTVLAAVMLPGEAGVLSLGHQRADLGGSALLSSLSNATHHGKVYGVVNTSSSSNYTIPSSLYFHLPGAVAMAAHRFNPANATAASTSVSKAANVGGATNTEAAAPSTLQPITRWPFFAFLCGAMFCLLASSACHLLSCHSEHTSYLMLRLDYAGISALIVTSILPEIYYIFACDPFMQNLYASAITICGIATVLVSLFPVFETPEFRFVRSLLFVCMGLLGWVPIVHKHILFGDRPEAMLTTLYEFSMNCCYALGVVIYATRVPERWMPGKFDLVGHSHQLFHVLVIAGAYIEYLAVLVYLQWRDREGDGELLGGSLAIGCPFGRLDLLFGSQCLGAVHANGTTVRLEQDVFGRLGPGPNRVRGVWRPLFGSWRCSGVEPVRCPVLGHLGDCGLEQEPPDLLGKDKSFSSSRCGVRKLPHFVGFFIFLALTVLAAVMLPGEAGVLSLGHQRADLGGSALLSSLSNATHHGKVYGVVNTSSSSNYTIPSSLYFHLPGAVAMAAHRFNPANATAASTSVSKVANVGGATNTEAAAPSTLQPITRWPFFAFLCGAMFCLLASSACHLLSCHSEHTSYLMLRLDYAGISALIVTSILPEIYYIFACDPFMQNFYASAITICGIATVLVSLFPIFETPEFRFVRSLLFVCMGLLGWVPIVHKHILFGDRPEAMLTTLYEFSMNCCYALGVVIYATRVPERWMPGKFDLVGHSHQLFHVLVIAGAYIEYLAVLVYLQWRDREGC</sequence>
<feature type="transmembrane region" description="Helical" evidence="6">
    <location>
        <begin position="810"/>
        <end position="832"/>
    </location>
</feature>
<feature type="transmembrane region" description="Helical" evidence="6">
    <location>
        <begin position="381"/>
        <end position="401"/>
    </location>
</feature>
<evidence type="ECO:0000256" key="3">
    <source>
        <dbReference type="ARBA" id="ARBA00022989"/>
    </source>
</evidence>
<dbReference type="Proteomes" id="UP000652761">
    <property type="component" value="Unassembled WGS sequence"/>
</dbReference>
<feature type="transmembrane region" description="Helical" evidence="6">
    <location>
        <begin position="518"/>
        <end position="538"/>
    </location>
</feature>
<dbReference type="AlphaFoldDB" id="A0A843V7D9"/>
<feature type="binding site" evidence="5">
    <location>
        <position position="383"/>
    </location>
    <ligand>
        <name>Zn(2+)</name>
        <dbReference type="ChEBI" id="CHEBI:29105"/>
    </ligand>
</feature>
<dbReference type="PANTHER" id="PTHR20855:SF113">
    <property type="entry name" value="HAEMOLYSIN-III RELATED FAMILY PROTEIN, EXPRESSED"/>
    <property type="match status" value="1"/>
</dbReference>
<feature type="transmembrane region" description="Helical" evidence="6">
    <location>
        <begin position="645"/>
        <end position="667"/>
    </location>
</feature>
<evidence type="ECO:0000256" key="1">
    <source>
        <dbReference type="ARBA" id="ARBA00004141"/>
    </source>
</evidence>
<feature type="transmembrane region" description="Helical" evidence="6">
    <location>
        <begin position="679"/>
        <end position="697"/>
    </location>
</feature>
<evidence type="ECO:0000256" key="2">
    <source>
        <dbReference type="ARBA" id="ARBA00022692"/>
    </source>
</evidence>
<keyword evidence="2 6" id="KW-0812">Transmembrane</keyword>
<feature type="binding site" evidence="5">
    <location>
        <position position="234"/>
    </location>
    <ligand>
        <name>Zn(2+)</name>
        <dbReference type="ChEBI" id="CHEBI:29105"/>
    </ligand>
</feature>
<feature type="transmembrane region" description="Helical" evidence="6">
    <location>
        <begin position="737"/>
        <end position="755"/>
    </location>
</feature>
<feature type="transmembrane region" description="Helical" evidence="6">
    <location>
        <begin position="338"/>
        <end position="361"/>
    </location>
</feature>
<proteinExistence type="predicted"/>
<comment type="subcellular location">
    <subcellularLocation>
        <location evidence="1">Membrane</location>
        <topology evidence="1">Multi-pass membrane protein</topology>
    </subcellularLocation>
</comment>
<keyword evidence="3 6" id="KW-1133">Transmembrane helix</keyword>
<name>A0A843V7D9_COLES</name>
<dbReference type="InterPro" id="IPR004254">
    <property type="entry name" value="AdipoR/HlyIII-related"/>
</dbReference>
<feature type="transmembrane region" description="Helical" evidence="6">
    <location>
        <begin position="709"/>
        <end position="730"/>
    </location>
</feature>
<gene>
    <name evidence="7" type="ORF">Taro_023770</name>
</gene>
<dbReference type="OrthoDB" id="529367at2759"/>
<keyword evidence="4 6" id="KW-0472">Membrane</keyword>
<feature type="binding site" evidence="5">
    <location>
        <position position="379"/>
    </location>
    <ligand>
        <name>Zn(2+)</name>
        <dbReference type="ChEBI" id="CHEBI:29105"/>
    </ligand>
</feature>
<keyword evidence="5" id="KW-0479">Metal-binding</keyword>
<dbReference type="EMBL" id="NMUH01001311">
    <property type="protein sequence ID" value="MQL91166.1"/>
    <property type="molecule type" value="Genomic_DNA"/>
</dbReference>
<evidence type="ECO:0000313" key="7">
    <source>
        <dbReference type="EMBL" id="MQL91166.1"/>
    </source>
</evidence>
<keyword evidence="8" id="KW-1185">Reference proteome</keyword>
<comment type="caution">
    <text evidence="7">The sequence shown here is derived from an EMBL/GenBank/DDBJ whole genome shotgun (WGS) entry which is preliminary data.</text>
</comment>